<dbReference type="Pfam" id="PF20132">
    <property type="entry name" value="DUF6522"/>
    <property type="match status" value="1"/>
</dbReference>
<dbReference type="RefSeq" id="WP_107662283.1">
    <property type="nucleotide sequence ID" value="NZ_PZKG01000005.1"/>
</dbReference>
<gene>
    <name evidence="1" type="ORF">C5F48_02275</name>
</gene>
<dbReference type="EMBL" id="PZKG01000005">
    <property type="protein sequence ID" value="PTE23434.1"/>
    <property type="molecule type" value="Genomic_DNA"/>
</dbReference>
<accession>A0A2T4JZW2</accession>
<name>A0A2T4JZW2_9RHOB</name>
<evidence type="ECO:0000313" key="1">
    <source>
        <dbReference type="EMBL" id="PTE23434.1"/>
    </source>
</evidence>
<dbReference type="Proteomes" id="UP000241010">
    <property type="component" value="Unassembled WGS sequence"/>
</dbReference>
<comment type="caution">
    <text evidence="1">The sequence shown here is derived from an EMBL/GenBank/DDBJ whole genome shotgun (WGS) entry which is preliminary data.</text>
</comment>
<protein>
    <submittedName>
        <fullName evidence="1">Uncharacterized protein</fullName>
    </submittedName>
</protein>
<reference evidence="1 2" key="1">
    <citation type="submission" date="2018-03" db="EMBL/GenBank/DDBJ databases">
        <title>Cereibacter changlensis.</title>
        <authorList>
            <person name="Meyer T.E."/>
            <person name="Miller S."/>
            <person name="Lodha T."/>
            <person name="Gandham S."/>
            <person name="Chintalapati S."/>
            <person name="Chintalapati V.R."/>
        </authorList>
    </citation>
    <scope>NUCLEOTIDE SEQUENCE [LARGE SCALE GENOMIC DNA]</scope>
    <source>
        <strain evidence="1 2">JA139</strain>
    </source>
</reference>
<dbReference type="OrthoDB" id="8238457at2"/>
<proteinExistence type="predicted"/>
<dbReference type="AlphaFoldDB" id="A0A2T4JZW2"/>
<dbReference type="InterPro" id="IPR045389">
    <property type="entry name" value="DUF6522"/>
</dbReference>
<evidence type="ECO:0000313" key="2">
    <source>
        <dbReference type="Proteomes" id="UP000241010"/>
    </source>
</evidence>
<keyword evidence="2" id="KW-1185">Reference proteome</keyword>
<sequence length="85" mass="9079">MRLEIAAGGVTVEAEDLAPLLGLTAAEVPRLMREGRITGLVEEGRDADAGRTRVTFRYKAIRLRFTVDAAGRILSQSRVDGAAPG</sequence>
<organism evidence="1 2">
    <name type="scientific">Cereibacter changlensis JA139</name>
    <dbReference type="NCBI Taxonomy" id="1188249"/>
    <lineage>
        <taxon>Bacteria</taxon>
        <taxon>Pseudomonadati</taxon>
        <taxon>Pseudomonadota</taxon>
        <taxon>Alphaproteobacteria</taxon>
        <taxon>Rhodobacterales</taxon>
        <taxon>Paracoccaceae</taxon>
        <taxon>Cereibacter</taxon>
    </lineage>
</organism>